<proteinExistence type="predicted"/>
<organism evidence="1 2">
    <name type="scientific">Tetradesmus obliquus</name>
    <name type="common">Green alga</name>
    <name type="synonym">Acutodesmus obliquus</name>
    <dbReference type="NCBI Taxonomy" id="3088"/>
    <lineage>
        <taxon>Eukaryota</taxon>
        <taxon>Viridiplantae</taxon>
        <taxon>Chlorophyta</taxon>
        <taxon>core chlorophytes</taxon>
        <taxon>Chlorophyceae</taxon>
        <taxon>CS clade</taxon>
        <taxon>Sphaeropleales</taxon>
        <taxon>Scenedesmaceae</taxon>
        <taxon>Tetradesmus</taxon>
    </lineage>
</organism>
<sequence>MLVDWVEVFGMPFGESLVDRVMEWVVEKVVLMALINALSDTDSVIAQLKQAAGLLVGQPRPAAQIKVSNTFLKLTNGFVSSRKVYIEGDGDDLEVRKGTIFDRHWAFTAP</sequence>
<dbReference type="Proteomes" id="UP001244341">
    <property type="component" value="Chromosome 1b"/>
</dbReference>
<reference evidence="1 2" key="1">
    <citation type="submission" date="2023-05" db="EMBL/GenBank/DDBJ databases">
        <title>A 100% complete, gapless, phased diploid assembly of the Scenedesmus obliquus UTEX 3031 genome.</title>
        <authorList>
            <person name="Biondi T.C."/>
            <person name="Hanschen E.R."/>
            <person name="Kwon T."/>
            <person name="Eng W."/>
            <person name="Kruse C.P.S."/>
            <person name="Koehler S.I."/>
            <person name="Kunde Y."/>
            <person name="Gleasner C.D."/>
            <person name="You Mak K.T."/>
            <person name="Polle J."/>
            <person name="Hovde B.T."/>
            <person name="Starkenburg S.R."/>
        </authorList>
    </citation>
    <scope>NUCLEOTIDE SEQUENCE [LARGE SCALE GENOMIC DNA]</scope>
    <source>
        <strain evidence="1 2">DOE0152z</strain>
    </source>
</reference>
<accession>A0ABY8TH10</accession>
<gene>
    <name evidence="1" type="ORF">OEZ85_007708</name>
</gene>
<protein>
    <submittedName>
        <fullName evidence="1">Uncharacterized protein</fullName>
    </submittedName>
</protein>
<keyword evidence="2" id="KW-1185">Reference proteome</keyword>
<evidence type="ECO:0000313" key="2">
    <source>
        <dbReference type="Proteomes" id="UP001244341"/>
    </source>
</evidence>
<name>A0ABY8TH10_TETOB</name>
<dbReference type="EMBL" id="CP126208">
    <property type="protein sequence ID" value="WIA08265.1"/>
    <property type="molecule type" value="Genomic_DNA"/>
</dbReference>
<evidence type="ECO:0000313" key="1">
    <source>
        <dbReference type="EMBL" id="WIA08265.1"/>
    </source>
</evidence>